<feature type="region of interest" description="Disordered" evidence="1">
    <location>
        <begin position="1"/>
        <end position="65"/>
    </location>
</feature>
<gene>
    <name evidence="2" type="ORF">ORD21_08605</name>
</gene>
<dbReference type="EMBL" id="JAPMIV010000012">
    <property type="protein sequence ID" value="MDV6374646.1"/>
    <property type="molecule type" value="Genomic_DNA"/>
</dbReference>
<comment type="caution">
    <text evidence="2">The sequence shown here is derived from an EMBL/GenBank/DDBJ whole genome shotgun (WGS) entry which is preliminary data.</text>
</comment>
<keyword evidence="3" id="KW-1185">Reference proteome</keyword>
<feature type="compositionally biased region" description="Acidic residues" evidence="1">
    <location>
        <begin position="20"/>
        <end position="31"/>
    </location>
</feature>
<dbReference type="Proteomes" id="UP001276150">
    <property type="component" value="Unassembled WGS sequence"/>
</dbReference>
<name>A0ABU4DQD8_9DEIO</name>
<sequence>MSGDTRGTGLNDTSPLIDIHDEDDTSIPEEMEERRSFSSVLLGTASEGGQPEKRPNPGAQDTTEN</sequence>
<accession>A0ABU4DQD8</accession>
<organism evidence="2 3">
    <name type="scientific">Deinococcus arenicola</name>
    <dbReference type="NCBI Taxonomy" id="2994950"/>
    <lineage>
        <taxon>Bacteria</taxon>
        <taxon>Thermotogati</taxon>
        <taxon>Deinococcota</taxon>
        <taxon>Deinococci</taxon>
        <taxon>Deinococcales</taxon>
        <taxon>Deinococcaceae</taxon>
        <taxon>Deinococcus</taxon>
    </lineage>
</organism>
<protein>
    <submittedName>
        <fullName evidence="2">Uncharacterized protein</fullName>
    </submittedName>
</protein>
<proteinExistence type="predicted"/>
<dbReference type="RefSeq" id="WP_317639967.1">
    <property type="nucleotide sequence ID" value="NZ_JAPMIV010000012.1"/>
</dbReference>
<evidence type="ECO:0000256" key="1">
    <source>
        <dbReference type="SAM" id="MobiDB-lite"/>
    </source>
</evidence>
<evidence type="ECO:0000313" key="2">
    <source>
        <dbReference type="EMBL" id="MDV6374646.1"/>
    </source>
</evidence>
<reference evidence="2 3" key="1">
    <citation type="submission" date="2022-11" db="EMBL/GenBank/DDBJ databases">
        <title>Deinococcus ZS9-10, Low Temperature and Draught-tolerating, UV-resistant Bacteria from Continental Antarctica.</title>
        <authorList>
            <person name="Cheng L."/>
        </authorList>
    </citation>
    <scope>NUCLEOTIDE SEQUENCE [LARGE SCALE GENOMIC DNA]</scope>
    <source>
        <strain evidence="2 3">ZS9-10</strain>
    </source>
</reference>
<evidence type="ECO:0000313" key="3">
    <source>
        <dbReference type="Proteomes" id="UP001276150"/>
    </source>
</evidence>